<gene>
    <name evidence="3" type="ORF">PEVE_00014243</name>
</gene>
<organism evidence="3 4">
    <name type="scientific">Porites evermanni</name>
    <dbReference type="NCBI Taxonomy" id="104178"/>
    <lineage>
        <taxon>Eukaryota</taxon>
        <taxon>Metazoa</taxon>
        <taxon>Cnidaria</taxon>
        <taxon>Anthozoa</taxon>
        <taxon>Hexacorallia</taxon>
        <taxon>Scleractinia</taxon>
        <taxon>Fungiina</taxon>
        <taxon>Poritidae</taxon>
        <taxon>Porites</taxon>
    </lineage>
</organism>
<dbReference type="SUPFAM" id="SSF52058">
    <property type="entry name" value="L domain-like"/>
    <property type="match status" value="1"/>
</dbReference>
<dbReference type="EMBL" id="CALNXI010000207">
    <property type="protein sequence ID" value="CAH3022137.1"/>
    <property type="molecule type" value="Genomic_DNA"/>
</dbReference>
<dbReference type="Gene3D" id="3.80.10.10">
    <property type="entry name" value="Ribonuclease Inhibitor"/>
    <property type="match status" value="1"/>
</dbReference>
<evidence type="ECO:0000256" key="1">
    <source>
        <dbReference type="ARBA" id="ARBA00022614"/>
    </source>
</evidence>
<reference evidence="3 4" key="1">
    <citation type="submission" date="2022-05" db="EMBL/GenBank/DDBJ databases">
        <authorList>
            <consortium name="Genoscope - CEA"/>
            <person name="William W."/>
        </authorList>
    </citation>
    <scope>NUCLEOTIDE SEQUENCE [LARGE SCALE GENOMIC DNA]</scope>
</reference>
<dbReference type="InterPro" id="IPR032675">
    <property type="entry name" value="LRR_dom_sf"/>
</dbReference>
<keyword evidence="1" id="KW-0433">Leucine-rich repeat</keyword>
<dbReference type="InterPro" id="IPR001611">
    <property type="entry name" value="Leu-rich_rpt"/>
</dbReference>
<keyword evidence="4" id="KW-1185">Reference proteome</keyword>
<evidence type="ECO:0000313" key="3">
    <source>
        <dbReference type="EMBL" id="CAH3022137.1"/>
    </source>
</evidence>
<keyword evidence="2" id="KW-0677">Repeat</keyword>
<comment type="caution">
    <text evidence="3">The sequence shown here is derived from an EMBL/GenBank/DDBJ whole genome shotgun (WGS) entry which is preliminary data.</text>
</comment>
<protein>
    <submittedName>
        <fullName evidence="3">Uncharacterized protein</fullName>
    </submittedName>
</protein>
<dbReference type="Pfam" id="PF13855">
    <property type="entry name" value="LRR_8"/>
    <property type="match status" value="1"/>
</dbReference>
<evidence type="ECO:0000256" key="2">
    <source>
        <dbReference type="ARBA" id="ARBA00022737"/>
    </source>
</evidence>
<dbReference type="InterPro" id="IPR003591">
    <property type="entry name" value="Leu-rich_rpt_typical-subtyp"/>
</dbReference>
<sequence length="98" mass="11433">MRELHNETFMNLRSLLRLAELLGYSTSYPLLLSLHPSIVARYMLFGLSQKNFSGNVIKELHNETFMNLRSLLRLNLGSNRLQRLPKDIFKNLSTLQEL</sequence>
<proteinExistence type="predicted"/>
<dbReference type="Proteomes" id="UP001159427">
    <property type="component" value="Unassembled WGS sequence"/>
</dbReference>
<evidence type="ECO:0000313" key="4">
    <source>
        <dbReference type="Proteomes" id="UP001159427"/>
    </source>
</evidence>
<dbReference type="SMART" id="SM00369">
    <property type="entry name" value="LRR_TYP"/>
    <property type="match status" value="1"/>
</dbReference>
<accession>A0ABN8LXW0</accession>
<name>A0ABN8LXW0_9CNID</name>